<dbReference type="AlphaFoldDB" id="C0BYQ7"/>
<reference evidence="1" key="2">
    <citation type="submission" date="2013-06" db="EMBL/GenBank/DDBJ databases">
        <title>Draft genome sequence of Clostridium hylemonae (DSM 15053).</title>
        <authorList>
            <person name="Sudarsanam P."/>
            <person name="Ley R."/>
            <person name="Guruge J."/>
            <person name="Turnbaugh P.J."/>
            <person name="Mahowald M."/>
            <person name="Liep D."/>
            <person name="Gordon J."/>
        </authorList>
    </citation>
    <scope>NUCLEOTIDE SEQUENCE</scope>
    <source>
        <strain evidence="1">DSM 15053</strain>
    </source>
</reference>
<evidence type="ECO:0000313" key="1">
    <source>
        <dbReference type="EMBL" id="EEG74985.1"/>
    </source>
</evidence>
<evidence type="ECO:0000313" key="2">
    <source>
        <dbReference type="Proteomes" id="UP000004893"/>
    </source>
</evidence>
<protein>
    <submittedName>
        <fullName evidence="1">Uncharacterized protein</fullName>
    </submittedName>
</protein>
<organism evidence="1 2">
    <name type="scientific">[Clostridium] hylemonae DSM 15053</name>
    <dbReference type="NCBI Taxonomy" id="553973"/>
    <lineage>
        <taxon>Bacteria</taxon>
        <taxon>Bacillati</taxon>
        <taxon>Bacillota</taxon>
        <taxon>Clostridia</taxon>
        <taxon>Lachnospirales</taxon>
        <taxon>Lachnospiraceae</taxon>
    </lineage>
</organism>
<sequence length="39" mass="4800">MLSLSCRYDILFYNVIHIINKKLLVVQTGERRFEKWSER</sequence>
<comment type="caution">
    <text evidence="1">The sequence shown here is derived from an EMBL/GenBank/DDBJ whole genome shotgun (WGS) entry which is preliminary data.</text>
</comment>
<keyword evidence="2" id="KW-1185">Reference proteome</keyword>
<dbReference type="HOGENOM" id="CLU_3307362_0_0_9"/>
<proteinExistence type="predicted"/>
<gene>
    <name evidence="1" type="ORF">CLOHYLEM_04946</name>
</gene>
<name>C0BYQ7_9FIRM</name>
<accession>C0BYQ7</accession>
<reference evidence="1" key="1">
    <citation type="submission" date="2009-02" db="EMBL/GenBank/DDBJ databases">
        <authorList>
            <person name="Fulton L."/>
            <person name="Clifton S."/>
            <person name="Fulton B."/>
            <person name="Xu J."/>
            <person name="Minx P."/>
            <person name="Pepin K.H."/>
            <person name="Johnson M."/>
            <person name="Bhonagiri V."/>
            <person name="Nash W.E."/>
            <person name="Mardis E.R."/>
            <person name="Wilson R.K."/>
        </authorList>
    </citation>
    <scope>NUCLEOTIDE SEQUENCE [LARGE SCALE GENOMIC DNA]</scope>
    <source>
        <strain evidence="1">DSM 15053</strain>
    </source>
</reference>
<dbReference type="Proteomes" id="UP000004893">
    <property type="component" value="Unassembled WGS sequence"/>
</dbReference>
<dbReference type="EMBL" id="ABYI02000018">
    <property type="protein sequence ID" value="EEG74985.1"/>
    <property type="molecule type" value="Genomic_DNA"/>
</dbReference>